<proteinExistence type="inferred from homology"/>
<dbReference type="RefSeq" id="WP_048874979.1">
    <property type="nucleotide sequence ID" value="NZ_CP011126.1"/>
</dbReference>
<evidence type="ECO:0000256" key="10">
    <source>
        <dbReference type="ARBA" id="ARBA00023136"/>
    </source>
</evidence>
<evidence type="ECO:0000256" key="1">
    <source>
        <dbReference type="ARBA" id="ARBA00004651"/>
    </source>
</evidence>
<name>A0ABN4HVA0_9COXI</name>
<keyword evidence="5 11" id="KW-1003">Cell membrane</keyword>
<dbReference type="PANTHER" id="PTHR34182">
    <property type="entry name" value="PROTEIN-EXPORT MEMBRANE PROTEIN SECG"/>
    <property type="match status" value="1"/>
</dbReference>
<dbReference type="PRINTS" id="PR01651">
    <property type="entry name" value="SECGEXPORT"/>
</dbReference>
<comment type="similarity">
    <text evidence="2 11">Belongs to the SecG family.</text>
</comment>
<evidence type="ECO:0000256" key="4">
    <source>
        <dbReference type="ARBA" id="ARBA00022448"/>
    </source>
</evidence>
<sequence length="93" mass="9457">MQSTILIIHVLISVCLIGLVLLQHGKGADAGPAFGSGASNTMFGSTGATPFLMKVTIILAVGFFATSIGFGYLASRNPGEGIKVPPLQTHSAA</sequence>
<dbReference type="Proteomes" id="UP000063965">
    <property type="component" value="Chromosome"/>
</dbReference>
<protein>
    <recommendedName>
        <fullName evidence="3 11">Protein-export membrane protein SecG</fullName>
    </recommendedName>
</protein>
<accession>A0ABN4HVA0</accession>
<evidence type="ECO:0000256" key="7">
    <source>
        <dbReference type="ARBA" id="ARBA00022927"/>
    </source>
</evidence>
<evidence type="ECO:0000256" key="8">
    <source>
        <dbReference type="ARBA" id="ARBA00022989"/>
    </source>
</evidence>
<evidence type="ECO:0000313" key="13">
    <source>
        <dbReference type="Proteomes" id="UP000063965"/>
    </source>
</evidence>
<dbReference type="Pfam" id="PF03840">
    <property type="entry name" value="SecG"/>
    <property type="match status" value="1"/>
</dbReference>
<keyword evidence="13" id="KW-1185">Reference proteome</keyword>
<comment type="subcellular location">
    <subcellularLocation>
        <location evidence="1 11">Cell membrane</location>
        <topology evidence="1 11">Multi-pass membrane protein</topology>
    </subcellularLocation>
</comment>
<organism evidence="12 13">
    <name type="scientific">Candidatus Coxiella mudrowiae</name>
    <dbReference type="NCBI Taxonomy" id="2054173"/>
    <lineage>
        <taxon>Bacteria</taxon>
        <taxon>Pseudomonadati</taxon>
        <taxon>Pseudomonadota</taxon>
        <taxon>Gammaproteobacteria</taxon>
        <taxon>Legionellales</taxon>
        <taxon>Coxiellaceae</taxon>
        <taxon>Coxiella</taxon>
    </lineage>
</organism>
<evidence type="ECO:0000256" key="11">
    <source>
        <dbReference type="RuleBase" id="RU365087"/>
    </source>
</evidence>
<comment type="function">
    <text evidence="11">Involved in protein export. Participates in an early event of protein translocation.</text>
</comment>
<keyword evidence="8 11" id="KW-1133">Transmembrane helix</keyword>
<comment type="caution">
    <text evidence="11">Lacks conserved residue(s) required for the propagation of feature annotation.</text>
</comment>
<evidence type="ECO:0000256" key="9">
    <source>
        <dbReference type="ARBA" id="ARBA00023010"/>
    </source>
</evidence>
<dbReference type="EMBL" id="CP011126">
    <property type="protein sequence ID" value="AKQ33323.1"/>
    <property type="molecule type" value="Genomic_DNA"/>
</dbReference>
<keyword evidence="7 11" id="KW-0653">Protein transport</keyword>
<evidence type="ECO:0000256" key="5">
    <source>
        <dbReference type="ARBA" id="ARBA00022475"/>
    </source>
</evidence>
<keyword evidence="6 11" id="KW-0812">Transmembrane</keyword>
<keyword evidence="10 11" id="KW-0472">Membrane</keyword>
<evidence type="ECO:0000256" key="6">
    <source>
        <dbReference type="ARBA" id="ARBA00022692"/>
    </source>
</evidence>
<evidence type="ECO:0000256" key="3">
    <source>
        <dbReference type="ARBA" id="ARBA00017876"/>
    </source>
</evidence>
<evidence type="ECO:0000256" key="2">
    <source>
        <dbReference type="ARBA" id="ARBA00008445"/>
    </source>
</evidence>
<gene>
    <name evidence="12" type="primary">secG</name>
    <name evidence="12" type="ORF">CleRT_03590</name>
</gene>
<keyword evidence="9 11" id="KW-0811">Translocation</keyword>
<evidence type="ECO:0000313" key="12">
    <source>
        <dbReference type="EMBL" id="AKQ33323.1"/>
    </source>
</evidence>
<keyword evidence="4 11" id="KW-0813">Transport</keyword>
<dbReference type="InterPro" id="IPR004692">
    <property type="entry name" value="SecG"/>
</dbReference>
<reference evidence="12 13" key="1">
    <citation type="journal article" date="2015" name="Genome Biol. Evol.">
        <title>Distinctive Genome Reduction Rates Revealed by Genomic Analyses of Two Coxiella-Like Endosymbionts in Ticks.</title>
        <authorList>
            <person name="Gottlieb Y."/>
            <person name="Lalzar I."/>
            <person name="Klasson L."/>
        </authorList>
    </citation>
    <scope>NUCLEOTIDE SEQUENCE [LARGE SCALE GENOMIC DNA]</scope>
    <source>
        <strain evidence="12 13">CRt</strain>
    </source>
</reference>
<dbReference type="PANTHER" id="PTHR34182:SF1">
    <property type="entry name" value="PROTEIN-EXPORT MEMBRANE PROTEIN SECG"/>
    <property type="match status" value="1"/>
</dbReference>
<dbReference type="NCBIfam" id="TIGR00810">
    <property type="entry name" value="secG"/>
    <property type="match status" value="1"/>
</dbReference>
<feature type="transmembrane region" description="Helical" evidence="11">
    <location>
        <begin position="51"/>
        <end position="73"/>
    </location>
</feature>